<dbReference type="PANTHER" id="PTHR30055">
    <property type="entry name" value="HTH-TYPE TRANSCRIPTIONAL REGULATOR RUTR"/>
    <property type="match status" value="1"/>
</dbReference>
<dbReference type="Pfam" id="PF00440">
    <property type="entry name" value="TetR_N"/>
    <property type="match status" value="1"/>
</dbReference>
<evidence type="ECO:0000313" key="8">
    <source>
        <dbReference type="Proteomes" id="UP000238137"/>
    </source>
</evidence>
<evidence type="ECO:0000256" key="2">
    <source>
        <dbReference type="ARBA" id="ARBA00023015"/>
    </source>
</evidence>
<name>A0A422QW03_9RHOB</name>
<dbReference type="EMBL" id="PXNQ02000007">
    <property type="protein sequence ID" value="RNF34143.1"/>
    <property type="molecule type" value="Genomic_DNA"/>
</dbReference>
<dbReference type="InterPro" id="IPR036271">
    <property type="entry name" value="Tet_transcr_reg_TetR-rel_C_sf"/>
</dbReference>
<comment type="caution">
    <text evidence="7">The sequence shown here is derived from an EMBL/GenBank/DDBJ whole genome shotgun (WGS) entry which is preliminary data.</text>
</comment>
<dbReference type="InterPro" id="IPR023772">
    <property type="entry name" value="DNA-bd_HTH_TetR-type_CS"/>
</dbReference>
<dbReference type="PROSITE" id="PS01081">
    <property type="entry name" value="HTH_TETR_1"/>
    <property type="match status" value="1"/>
</dbReference>
<dbReference type="InterPro" id="IPR050109">
    <property type="entry name" value="HTH-type_TetR-like_transc_reg"/>
</dbReference>
<keyword evidence="8" id="KW-1185">Reference proteome</keyword>
<feature type="DNA-binding region" description="H-T-H motif" evidence="5">
    <location>
        <begin position="34"/>
        <end position="53"/>
    </location>
</feature>
<evidence type="ECO:0000256" key="5">
    <source>
        <dbReference type="PROSITE-ProRule" id="PRU00335"/>
    </source>
</evidence>
<dbReference type="InterPro" id="IPR001647">
    <property type="entry name" value="HTH_TetR"/>
</dbReference>
<dbReference type="SUPFAM" id="SSF46689">
    <property type="entry name" value="Homeodomain-like"/>
    <property type="match status" value="1"/>
</dbReference>
<evidence type="ECO:0000256" key="1">
    <source>
        <dbReference type="ARBA" id="ARBA00022491"/>
    </source>
</evidence>
<dbReference type="Gene3D" id="1.10.357.10">
    <property type="entry name" value="Tetracycline Repressor, domain 2"/>
    <property type="match status" value="1"/>
</dbReference>
<dbReference type="SUPFAM" id="SSF48498">
    <property type="entry name" value="Tetracyclin repressor-like, C-terminal domain"/>
    <property type="match status" value="1"/>
</dbReference>
<feature type="domain" description="HTH tetR-type" evidence="6">
    <location>
        <begin position="11"/>
        <end position="71"/>
    </location>
</feature>
<proteinExistence type="predicted"/>
<dbReference type="PANTHER" id="PTHR30055:SF228">
    <property type="entry name" value="TRANSCRIPTIONAL REGULATOR-RELATED"/>
    <property type="match status" value="1"/>
</dbReference>
<dbReference type="GO" id="GO:0003700">
    <property type="term" value="F:DNA-binding transcription factor activity"/>
    <property type="evidence" value="ECO:0007669"/>
    <property type="project" value="TreeGrafter"/>
</dbReference>
<dbReference type="InterPro" id="IPR009057">
    <property type="entry name" value="Homeodomain-like_sf"/>
</dbReference>
<dbReference type="PROSITE" id="PS50977">
    <property type="entry name" value="HTH_TETR_2"/>
    <property type="match status" value="1"/>
</dbReference>
<protein>
    <submittedName>
        <fullName evidence="7">TetR family transcriptional regulator</fullName>
    </submittedName>
</protein>
<evidence type="ECO:0000259" key="6">
    <source>
        <dbReference type="PROSITE" id="PS50977"/>
    </source>
</evidence>
<evidence type="ECO:0000256" key="4">
    <source>
        <dbReference type="ARBA" id="ARBA00023163"/>
    </source>
</evidence>
<dbReference type="AlphaFoldDB" id="A0A422QW03"/>
<keyword evidence="3 5" id="KW-0238">DNA-binding</keyword>
<organism evidence="7 8">
    <name type="scientific">Paracoccus methylarcula</name>
    <dbReference type="NCBI Taxonomy" id="72022"/>
    <lineage>
        <taxon>Bacteria</taxon>
        <taxon>Pseudomonadati</taxon>
        <taxon>Pseudomonadota</taxon>
        <taxon>Alphaproteobacteria</taxon>
        <taxon>Rhodobacterales</taxon>
        <taxon>Paracoccaceae</taxon>
        <taxon>Paracoccus</taxon>
    </lineage>
</organism>
<dbReference type="Pfam" id="PF13977">
    <property type="entry name" value="TetR_C_6"/>
    <property type="match status" value="1"/>
</dbReference>
<sequence length="212" mass="23656">MSGSFRRAPDFERRSDMIEATLDCIADLGIEATTVRAVAARAGISNGLIRHHFESKSNLIMAAYRHTIELMIRPALDVVALPDIPPHERMVKFVTACLGGSVAEPRLLSVWATFISHVRLSPRLAQEHRDGYLTFRRATEQIIDEILTADGRRLPTGELERLGIVVNALIDGLWLEGCLMEDFDEDRLIDLCLRAIESLLDIKLPDIAEIGT</sequence>
<accession>A0A422QW03</accession>
<keyword evidence="2" id="KW-0805">Transcription regulation</keyword>
<dbReference type="Proteomes" id="UP000238137">
    <property type="component" value="Unassembled WGS sequence"/>
</dbReference>
<evidence type="ECO:0000313" key="7">
    <source>
        <dbReference type="EMBL" id="RNF34143.1"/>
    </source>
</evidence>
<dbReference type="InterPro" id="IPR039538">
    <property type="entry name" value="BetI_C"/>
</dbReference>
<dbReference type="PRINTS" id="PR00455">
    <property type="entry name" value="HTHTETR"/>
</dbReference>
<dbReference type="GO" id="GO:0000976">
    <property type="term" value="F:transcription cis-regulatory region binding"/>
    <property type="evidence" value="ECO:0007669"/>
    <property type="project" value="TreeGrafter"/>
</dbReference>
<gene>
    <name evidence="7" type="ORF">A7A09_012065</name>
</gene>
<keyword evidence="4" id="KW-0804">Transcription</keyword>
<dbReference type="OrthoDB" id="9809265at2"/>
<reference evidence="7" key="1">
    <citation type="submission" date="2018-05" db="EMBL/GenBank/DDBJ databases">
        <title>Reclassification of Methylarcula marina and Methylarcula terricola as Paracoccus methylarcula sp.nov., comb.nov. and Paracoccus terricola comb.nov.</title>
        <authorList>
            <person name="Shmareva M.N."/>
            <person name="Doronina N.V."/>
            <person name="Vasilenko O.V."/>
            <person name="Tarlachkov S.V."/>
            <person name="Trotsenko Y.A."/>
        </authorList>
    </citation>
    <scope>NUCLEOTIDE SEQUENCE [LARGE SCALE GENOMIC DNA]</scope>
    <source>
        <strain evidence="7">VKM B-2159</strain>
    </source>
</reference>
<dbReference type="RefSeq" id="WP_106691649.1">
    <property type="nucleotide sequence ID" value="NZ_PXNQ02000007.1"/>
</dbReference>
<evidence type="ECO:0000256" key="3">
    <source>
        <dbReference type="ARBA" id="ARBA00023125"/>
    </source>
</evidence>
<keyword evidence="1" id="KW-0678">Repressor</keyword>